<dbReference type="SUPFAM" id="SSF53474">
    <property type="entry name" value="alpha/beta-Hydrolases"/>
    <property type="match status" value="1"/>
</dbReference>
<dbReference type="InterPro" id="IPR029058">
    <property type="entry name" value="AB_hydrolase_fold"/>
</dbReference>
<dbReference type="AlphaFoldDB" id="A4GJB8"/>
<protein>
    <submittedName>
        <fullName evidence="2">Putative hydolase</fullName>
    </submittedName>
</protein>
<accession>A4GJB8</accession>
<dbReference type="PANTHER" id="PTHR43194:SF2">
    <property type="entry name" value="PEROXISOMAL MEMBRANE PROTEIN LPX1"/>
    <property type="match status" value="1"/>
</dbReference>
<dbReference type="Pfam" id="PF12697">
    <property type="entry name" value="Abhydrolase_6"/>
    <property type="match status" value="1"/>
</dbReference>
<dbReference type="InterPro" id="IPR050228">
    <property type="entry name" value="Carboxylesterase_BioH"/>
</dbReference>
<proteinExistence type="predicted"/>
<evidence type="ECO:0000313" key="2">
    <source>
        <dbReference type="EMBL" id="ABL97213.1"/>
    </source>
</evidence>
<dbReference type="PANTHER" id="PTHR43194">
    <property type="entry name" value="HYDROLASE ALPHA/BETA FOLD FAMILY"/>
    <property type="match status" value="1"/>
</dbReference>
<sequence length="242" mass="26763">MNNSETYFHNFESIDPKKKSILFIAGAGMDHRLVRAIKLSDSEYNKPLIIDLPGHGDSKGSSANRIESYSQFLIDSLEAYDLQELTLCGHSMGGLVALDMVLQQNFVAKSIILVNSIYPTRVADALLGKAKAGNGDAANFIIKYGLYRRLLGIRNAFSEGKDLVMLDDLEACNNYQLDLNNLKNLGIPIAIILGDKDRLVDLKAVDNFTAMVPSKTYTMNEVGHFSFLEDPLELSKLISEIV</sequence>
<dbReference type="InterPro" id="IPR000073">
    <property type="entry name" value="AB_hydrolase_1"/>
</dbReference>
<name>A4GJB8_9BACT</name>
<gene>
    <name evidence="2" type="ORF">MBMO_EB0-49D07.0056</name>
</gene>
<dbReference type="EMBL" id="EF107099">
    <property type="protein sequence ID" value="ABL97213.1"/>
    <property type="molecule type" value="Genomic_DNA"/>
</dbReference>
<dbReference type="Gene3D" id="3.40.50.1820">
    <property type="entry name" value="alpha/beta hydrolase"/>
    <property type="match status" value="1"/>
</dbReference>
<evidence type="ECO:0000259" key="1">
    <source>
        <dbReference type="Pfam" id="PF12697"/>
    </source>
</evidence>
<feature type="domain" description="AB hydrolase-1" evidence="1">
    <location>
        <begin position="21"/>
        <end position="234"/>
    </location>
</feature>
<reference evidence="2" key="1">
    <citation type="journal article" date="2007" name="Environ. Microbiol.">
        <title>Proteorhodopsin photosystem gene clusters exhibit co-evolutionary trends and shared ancestry among diverse marine microbial phyla.</title>
        <authorList>
            <person name="McCarren J."/>
            <person name="Delong E.F."/>
        </authorList>
    </citation>
    <scope>NUCLEOTIDE SEQUENCE</scope>
</reference>
<organism evidence="2">
    <name type="scientific">uncultured marine bacterium EB0_49D07</name>
    <dbReference type="NCBI Taxonomy" id="415439"/>
    <lineage>
        <taxon>Bacteria</taxon>
        <taxon>environmental samples</taxon>
    </lineage>
</organism>